<organism evidence="8 9">
    <name type="scientific">Morganella psychrotolerans</name>
    <dbReference type="NCBI Taxonomy" id="368603"/>
    <lineage>
        <taxon>Bacteria</taxon>
        <taxon>Pseudomonadati</taxon>
        <taxon>Pseudomonadota</taxon>
        <taxon>Gammaproteobacteria</taxon>
        <taxon>Enterobacterales</taxon>
        <taxon>Morganellaceae</taxon>
        <taxon>Morganella</taxon>
    </lineage>
</organism>
<accession>A0A1B8HLI4</accession>
<dbReference type="InterPro" id="IPR001405">
    <property type="entry name" value="UPF0758"/>
</dbReference>
<dbReference type="PANTHER" id="PTHR30471">
    <property type="entry name" value="DNA REPAIR PROTEIN RADC"/>
    <property type="match status" value="1"/>
</dbReference>
<evidence type="ECO:0000256" key="4">
    <source>
        <dbReference type="ARBA" id="ARBA00022833"/>
    </source>
</evidence>
<keyword evidence="3" id="KW-0378">Hydrolase</keyword>
<evidence type="ECO:0000256" key="6">
    <source>
        <dbReference type="RuleBase" id="RU003797"/>
    </source>
</evidence>
<dbReference type="SUPFAM" id="SSF47781">
    <property type="entry name" value="RuvA domain 2-like"/>
    <property type="match status" value="1"/>
</dbReference>
<proteinExistence type="inferred from homology"/>
<dbReference type="GO" id="GO:0046872">
    <property type="term" value="F:metal ion binding"/>
    <property type="evidence" value="ECO:0007669"/>
    <property type="project" value="UniProtKB-KW"/>
</dbReference>
<sequence>MDNPIINADLMPREKLIAYGASVLSDSELLAIFLRTGNRELPVRQFAEYLLDVFGSLHRLLTAGYDEFKPLKGIGDSKYCQMQAIVELSRRFFSSQFQEMQFLNSACSVKAYLHQLIMWQEREVFVVLFLNNQNQLIRYEEMFSGTVNCVEVHPREILRLALKVNAVSVILAHNHPSGNEKPSRADLLLTKKIAQVCELVGIGVLDHLVVGKFNTFSFAEHGLI</sequence>
<dbReference type="PROSITE" id="PS50249">
    <property type="entry name" value="MPN"/>
    <property type="match status" value="1"/>
</dbReference>
<dbReference type="Pfam" id="PF20582">
    <property type="entry name" value="UPF0758_N"/>
    <property type="match status" value="1"/>
</dbReference>
<name>A0A1B8HLI4_9GAMM</name>
<dbReference type="InterPro" id="IPR020891">
    <property type="entry name" value="UPF0758_CS"/>
</dbReference>
<evidence type="ECO:0000313" key="9">
    <source>
        <dbReference type="Proteomes" id="UP000092247"/>
    </source>
</evidence>
<evidence type="ECO:0000313" key="8">
    <source>
        <dbReference type="EMBL" id="OBU10247.1"/>
    </source>
</evidence>
<dbReference type="RefSeq" id="WP_067422217.1">
    <property type="nucleotide sequence ID" value="NZ_CBCPID010000010.1"/>
</dbReference>
<keyword evidence="5" id="KW-0482">Metalloprotease</keyword>
<dbReference type="InterPro" id="IPR025657">
    <property type="entry name" value="RadC_JAB"/>
</dbReference>
<dbReference type="Gene3D" id="3.40.140.10">
    <property type="entry name" value="Cytidine Deaminase, domain 2"/>
    <property type="match status" value="1"/>
</dbReference>
<evidence type="ECO:0000256" key="1">
    <source>
        <dbReference type="ARBA" id="ARBA00022670"/>
    </source>
</evidence>
<dbReference type="NCBIfam" id="TIGR00608">
    <property type="entry name" value="radc"/>
    <property type="match status" value="1"/>
</dbReference>
<evidence type="ECO:0000256" key="3">
    <source>
        <dbReference type="ARBA" id="ARBA00022801"/>
    </source>
</evidence>
<dbReference type="AlphaFoldDB" id="A0A1B8HLI4"/>
<dbReference type="PROSITE" id="PS01302">
    <property type="entry name" value="UPF0758"/>
    <property type="match status" value="1"/>
</dbReference>
<evidence type="ECO:0000259" key="7">
    <source>
        <dbReference type="PROSITE" id="PS50249"/>
    </source>
</evidence>
<dbReference type="PANTHER" id="PTHR30471:SF3">
    <property type="entry name" value="UPF0758 PROTEIN YEES-RELATED"/>
    <property type="match status" value="1"/>
</dbReference>
<dbReference type="GO" id="GO:0008237">
    <property type="term" value="F:metallopeptidase activity"/>
    <property type="evidence" value="ECO:0007669"/>
    <property type="project" value="UniProtKB-KW"/>
</dbReference>
<dbReference type="GO" id="GO:0006508">
    <property type="term" value="P:proteolysis"/>
    <property type="evidence" value="ECO:0007669"/>
    <property type="project" value="UniProtKB-KW"/>
</dbReference>
<dbReference type="Proteomes" id="UP000092247">
    <property type="component" value="Unassembled WGS sequence"/>
</dbReference>
<comment type="similarity">
    <text evidence="6">Belongs to the UPF0758 family.</text>
</comment>
<reference evidence="8 9" key="1">
    <citation type="submission" date="2016-06" db="EMBL/GenBank/DDBJ databases">
        <authorList>
            <person name="Kjaerup R.B."/>
            <person name="Dalgaard T.S."/>
            <person name="Juul-Madsen H.R."/>
        </authorList>
    </citation>
    <scope>NUCLEOTIDE SEQUENCE [LARGE SCALE GENOMIC DNA]</scope>
    <source>
        <strain evidence="8 9">GCSL-Mp3</strain>
    </source>
</reference>
<dbReference type="EMBL" id="LZEX01000005">
    <property type="protein sequence ID" value="OBU10247.1"/>
    <property type="molecule type" value="Genomic_DNA"/>
</dbReference>
<dbReference type="CDD" id="cd08071">
    <property type="entry name" value="MPN_DUF2466"/>
    <property type="match status" value="1"/>
</dbReference>
<keyword evidence="2" id="KW-0479">Metal-binding</keyword>
<dbReference type="InterPro" id="IPR010994">
    <property type="entry name" value="RuvA_2-like"/>
</dbReference>
<dbReference type="InterPro" id="IPR037518">
    <property type="entry name" value="MPN"/>
</dbReference>
<evidence type="ECO:0000256" key="5">
    <source>
        <dbReference type="ARBA" id="ARBA00023049"/>
    </source>
</evidence>
<dbReference type="NCBIfam" id="NF000642">
    <property type="entry name" value="PRK00024.1"/>
    <property type="match status" value="1"/>
</dbReference>
<dbReference type="Pfam" id="PF04002">
    <property type="entry name" value="RadC"/>
    <property type="match status" value="1"/>
</dbReference>
<feature type="domain" description="MPN" evidence="7">
    <location>
        <begin position="100"/>
        <end position="224"/>
    </location>
</feature>
<dbReference type="STRING" id="368603.AYY16_14360"/>
<evidence type="ECO:0000256" key="2">
    <source>
        <dbReference type="ARBA" id="ARBA00022723"/>
    </source>
</evidence>
<dbReference type="InterPro" id="IPR046778">
    <property type="entry name" value="UPF0758_N"/>
</dbReference>
<keyword evidence="4" id="KW-0862">Zinc</keyword>
<protein>
    <recommendedName>
        <fullName evidence="7">MPN domain-containing protein</fullName>
    </recommendedName>
</protein>
<gene>
    <name evidence="8" type="ORF">AYY17_16825</name>
</gene>
<comment type="caution">
    <text evidence="8">The sequence shown here is derived from an EMBL/GenBank/DDBJ whole genome shotgun (WGS) entry which is preliminary data.</text>
</comment>
<keyword evidence="1" id="KW-0645">Protease</keyword>